<sequence>MLTRTLDIDGPVHFMDFGGSGPTLVLVHGLGGSHHNWMSVGPRLARRARVVAVDLAGFGLTPLAGRSAALPANQVLLDRFIQQVSPSAPVILVGNSMGGAISVLQTTRNPERVAGLVLVAPAQPRAEDSRMESNVLFLFLLYSIPGVGEFFVRRRSARMTPEELARQQLALCCRDLGRFPEELVRAHLDFARERHARMPWSHDAFLQAARSLVGLLLRKSRFREMERSIRVPTLLVHGSDDQMVPVANSRELAGVRPDWTYVEYPDVGHTPMMERPELFLETVERWFEGPGRAALDAAT</sequence>
<dbReference type="AlphaFoldDB" id="A0A1L9BEY1"/>
<feature type="domain" description="AB hydrolase-1" evidence="1">
    <location>
        <begin position="22"/>
        <end position="276"/>
    </location>
</feature>
<dbReference type="InterPro" id="IPR029058">
    <property type="entry name" value="AB_hydrolase_fold"/>
</dbReference>
<dbReference type="Gene3D" id="3.40.50.1820">
    <property type="entry name" value="alpha/beta hydrolase"/>
    <property type="match status" value="1"/>
</dbReference>
<dbReference type="SUPFAM" id="SSF53474">
    <property type="entry name" value="alpha/beta-Hydrolases"/>
    <property type="match status" value="1"/>
</dbReference>
<name>A0A1L9BEY1_9BACT</name>
<accession>A0A1L9BEY1</accession>
<dbReference type="PRINTS" id="PR00111">
    <property type="entry name" value="ABHYDROLASE"/>
</dbReference>
<organism evidence="2 3">
    <name type="scientific">Cystobacter ferrugineus</name>
    <dbReference type="NCBI Taxonomy" id="83449"/>
    <lineage>
        <taxon>Bacteria</taxon>
        <taxon>Pseudomonadati</taxon>
        <taxon>Myxococcota</taxon>
        <taxon>Myxococcia</taxon>
        <taxon>Myxococcales</taxon>
        <taxon>Cystobacterineae</taxon>
        <taxon>Archangiaceae</taxon>
        <taxon>Cystobacter</taxon>
    </lineage>
</organism>
<dbReference type="RefSeq" id="WP_071897225.1">
    <property type="nucleotide sequence ID" value="NZ_MPIN01000002.1"/>
</dbReference>
<protein>
    <recommendedName>
        <fullName evidence="1">AB hydrolase-1 domain-containing protein</fullName>
    </recommendedName>
</protein>
<dbReference type="PANTHER" id="PTHR43689:SF8">
    <property type="entry name" value="ALPHA_BETA-HYDROLASES SUPERFAMILY PROTEIN"/>
    <property type="match status" value="1"/>
</dbReference>
<comment type="caution">
    <text evidence="2">The sequence shown here is derived from an EMBL/GenBank/DDBJ whole genome shotgun (WGS) entry which is preliminary data.</text>
</comment>
<dbReference type="STRING" id="83449.BON30_07545"/>
<reference evidence="3" key="1">
    <citation type="submission" date="2016-11" db="EMBL/GenBank/DDBJ databases">
        <authorList>
            <person name="Shukria A."/>
            <person name="Stevens D.C."/>
        </authorList>
    </citation>
    <scope>NUCLEOTIDE SEQUENCE [LARGE SCALE GENOMIC DNA]</scope>
    <source>
        <strain evidence="3">Cbfe23</strain>
    </source>
</reference>
<dbReference type="EMBL" id="MPIN01000002">
    <property type="protein sequence ID" value="OJH40786.1"/>
    <property type="molecule type" value="Genomic_DNA"/>
</dbReference>
<dbReference type="OrthoDB" id="3663240at2"/>
<gene>
    <name evidence="2" type="ORF">BON30_07545</name>
</gene>
<evidence type="ECO:0000313" key="2">
    <source>
        <dbReference type="EMBL" id="OJH40786.1"/>
    </source>
</evidence>
<dbReference type="Pfam" id="PF00561">
    <property type="entry name" value="Abhydrolase_1"/>
    <property type="match status" value="1"/>
</dbReference>
<proteinExistence type="predicted"/>
<dbReference type="InterPro" id="IPR000073">
    <property type="entry name" value="AB_hydrolase_1"/>
</dbReference>
<evidence type="ECO:0000259" key="1">
    <source>
        <dbReference type="Pfam" id="PF00561"/>
    </source>
</evidence>
<dbReference type="PANTHER" id="PTHR43689">
    <property type="entry name" value="HYDROLASE"/>
    <property type="match status" value="1"/>
</dbReference>
<reference evidence="2 3" key="2">
    <citation type="submission" date="2016-12" db="EMBL/GenBank/DDBJ databases">
        <title>Draft Genome Sequence of Cystobacter ferrugineus Strain Cbfe23.</title>
        <authorList>
            <person name="Akbar S."/>
            <person name="Dowd S.E."/>
            <person name="Stevens D.C."/>
        </authorList>
    </citation>
    <scope>NUCLEOTIDE SEQUENCE [LARGE SCALE GENOMIC DNA]</scope>
    <source>
        <strain evidence="2 3">Cbfe23</strain>
    </source>
</reference>
<keyword evidence="3" id="KW-1185">Reference proteome</keyword>
<evidence type="ECO:0000313" key="3">
    <source>
        <dbReference type="Proteomes" id="UP000182229"/>
    </source>
</evidence>
<dbReference type="Proteomes" id="UP000182229">
    <property type="component" value="Unassembled WGS sequence"/>
</dbReference>